<evidence type="ECO:0000256" key="8">
    <source>
        <dbReference type="ARBA" id="ARBA00023136"/>
    </source>
</evidence>
<dbReference type="InterPro" id="IPR002528">
    <property type="entry name" value="MATE_fam"/>
</dbReference>
<evidence type="ECO:0000256" key="1">
    <source>
        <dbReference type="ARBA" id="ARBA00004651"/>
    </source>
</evidence>
<keyword evidence="7 10" id="KW-1133">Transmembrane helix</keyword>
<dbReference type="InterPro" id="IPR048279">
    <property type="entry name" value="MdtK-like"/>
</dbReference>
<dbReference type="AlphaFoldDB" id="A0A9D9NNN6"/>
<dbReference type="GO" id="GO:0046677">
    <property type="term" value="P:response to antibiotic"/>
    <property type="evidence" value="ECO:0007669"/>
    <property type="project" value="UniProtKB-KW"/>
</dbReference>
<keyword evidence="6 10" id="KW-0812">Transmembrane</keyword>
<keyword evidence="8 10" id="KW-0472">Membrane</keyword>
<comment type="caution">
    <text evidence="11">The sequence shown here is derived from an EMBL/GenBank/DDBJ whole genome shotgun (WGS) entry which is preliminary data.</text>
</comment>
<dbReference type="GO" id="GO:0015297">
    <property type="term" value="F:antiporter activity"/>
    <property type="evidence" value="ECO:0007669"/>
    <property type="project" value="InterPro"/>
</dbReference>
<keyword evidence="9" id="KW-0046">Antibiotic resistance</keyword>
<dbReference type="Pfam" id="PF01554">
    <property type="entry name" value="MatE"/>
    <property type="match status" value="2"/>
</dbReference>
<protein>
    <recommendedName>
        <fullName evidence="3">Multidrug export protein MepA</fullName>
    </recommendedName>
</protein>
<evidence type="ECO:0000256" key="3">
    <source>
        <dbReference type="ARBA" id="ARBA00022106"/>
    </source>
</evidence>
<evidence type="ECO:0000256" key="10">
    <source>
        <dbReference type="SAM" id="Phobius"/>
    </source>
</evidence>
<dbReference type="InterPro" id="IPR051327">
    <property type="entry name" value="MATE_MepA_subfamily"/>
</dbReference>
<feature type="transmembrane region" description="Helical" evidence="10">
    <location>
        <begin position="69"/>
        <end position="89"/>
    </location>
</feature>
<keyword evidence="4" id="KW-0813">Transport</keyword>
<gene>
    <name evidence="11" type="ORF">IAB76_01425</name>
</gene>
<feature type="transmembrane region" description="Helical" evidence="10">
    <location>
        <begin position="143"/>
        <end position="164"/>
    </location>
</feature>
<evidence type="ECO:0000256" key="6">
    <source>
        <dbReference type="ARBA" id="ARBA00022692"/>
    </source>
</evidence>
<feature type="transmembrane region" description="Helical" evidence="10">
    <location>
        <begin position="176"/>
        <end position="195"/>
    </location>
</feature>
<dbReference type="PIRSF" id="PIRSF006603">
    <property type="entry name" value="DinF"/>
    <property type="match status" value="1"/>
</dbReference>
<name>A0A9D9NNN6_9BACT</name>
<reference evidence="11" key="2">
    <citation type="journal article" date="2021" name="PeerJ">
        <title>Extensive microbial diversity within the chicken gut microbiome revealed by metagenomics and culture.</title>
        <authorList>
            <person name="Gilroy R."/>
            <person name="Ravi A."/>
            <person name="Getino M."/>
            <person name="Pursley I."/>
            <person name="Horton D.L."/>
            <person name="Alikhan N.F."/>
            <person name="Baker D."/>
            <person name="Gharbi K."/>
            <person name="Hall N."/>
            <person name="Watson M."/>
            <person name="Adriaenssens E.M."/>
            <person name="Foster-Nyarko E."/>
            <person name="Jarju S."/>
            <person name="Secka A."/>
            <person name="Antonio M."/>
            <person name="Oren A."/>
            <person name="Chaudhuri R.R."/>
            <person name="La Ragione R."/>
            <person name="Hildebrand F."/>
            <person name="Pallen M.J."/>
        </authorList>
    </citation>
    <scope>NUCLEOTIDE SEQUENCE</scope>
    <source>
        <strain evidence="11">B3-1481</strain>
    </source>
</reference>
<proteinExistence type="inferred from homology"/>
<comment type="similarity">
    <text evidence="2">Belongs to the multi antimicrobial extrusion (MATE) (TC 2.A.66.1) family. MepA subfamily.</text>
</comment>
<comment type="subcellular location">
    <subcellularLocation>
        <location evidence="1">Cell membrane</location>
        <topology evidence="1">Multi-pass membrane protein</topology>
    </subcellularLocation>
</comment>
<reference evidence="11" key="1">
    <citation type="submission" date="2020-10" db="EMBL/GenBank/DDBJ databases">
        <authorList>
            <person name="Gilroy R."/>
        </authorList>
    </citation>
    <scope>NUCLEOTIDE SEQUENCE</scope>
    <source>
        <strain evidence="11">B3-1481</strain>
    </source>
</reference>
<dbReference type="GO" id="GO:0042910">
    <property type="term" value="F:xenobiotic transmembrane transporter activity"/>
    <property type="evidence" value="ECO:0007669"/>
    <property type="project" value="InterPro"/>
</dbReference>
<feature type="transmembrane region" description="Helical" evidence="10">
    <location>
        <begin position="424"/>
        <end position="443"/>
    </location>
</feature>
<keyword evidence="5" id="KW-1003">Cell membrane</keyword>
<dbReference type="Proteomes" id="UP000823769">
    <property type="component" value="Unassembled WGS sequence"/>
</dbReference>
<dbReference type="NCBIfam" id="TIGR00797">
    <property type="entry name" value="matE"/>
    <property type="match status" value="1"/>
</dbReference>
<evidence type="ECO:0000256" key="7">
    <source>
        <dbReference type="ARBA" id="ARBA00022989"/>
    </source>
</evidence>
<dbReference type="InterPro" id="IPR045070">
    <property type="entry name" value="MATE_MepA-like"/>
</dbReference>
<organism evidence="11 12">
    <name type="scientific">Candidatus Cryptobacteroides avistercoris</name>
    <dbReference type="NCBI Taxonomy" id="2840758"/>
    <lineage>
        <taxon>Bacteria</taxon>
        <taxon>Pseudomonadati</taxon>
        <taxon>Bacteroidota</taxon>
        <taxon>Bacteroidia</taxon>
        <taxon>Bacteroidales</taxon>
        <taxon>Candidatus Cryptobacteroides</taxon>
    </lineage>
</organism>
<evidence type="ECO:0000256" key="4">
    <source>
        <dbReference type="ARBA" id="ARBA00022448"/>
    </source>
</evidence>
<dbReference type="GO" id="GO:0005886">
    <property type="term" value="C:plasma membrane"/>
    <property type="evidence" value="ECO:0007669"/>
    <property type="project" value="UniProtKB-SubCell"/>
</dbReference>
<accession>A0A9D9NNN6</accession>
<evidence type="ECO:0000256" key="9">
    <source>
        <dbReference type="ARBA" id="ARBA00023251"/>
    </source>
</evidence>
<dbReference type="CDD" id="cd13143">
    <property type="entry name" value="MATE_MepA_like"/>
    <property type="match status" value="1"/>
</dbReference>
<feature type="transmembrane region" description="Helical" evidence="10">
    <location>
        <begin position="322"/>
        <end position="348"/>
    </location>
</feature>
<feature type="transmembrane region" description="Helical" evidence="10">
    <location>
        <begin position="101"/>
        <end position="123"/>
    </location>
</feature>
<dbReference type="EMBL" id="JADILW010000021">
    <property type="protein sequence ID" value="MBO8479763.1"/>
    <property type="molecule type" value="Genomic_DNA"/>
</dbReference>
<evidence type="ECO:0000313" key="11">
    <source>
        <dbReference type="EMBL" id="MBO8479763.1"/>
    </source>
</evidence>
<sequence>MAYENSAAPTELGTEKIGKLLKMYAVPGIIAQTAASLYNMVDSIYIGHIPGVGADAISGLAVTFPLMNLSAAMGTLVGVGGMTLISVLLGQKNYDSAKKVLSNVFALNLVIAIAFSVITLSFLDPILYFFGASDNTIFYAREYMRIILFGNVVTHLYFGFNGLIRSSGHPKTAMGLTLFTVISNAILDPILIFGFDMGIKGAAIATVVCQLAALLYTFKFFSDKTRLLHFTRPVLQIDRRIAGQCFAIGMGPFLMNAASSIIAMMINQQLAKYGSDMAIGAYGIVNRVTTFFIMICMGFNQGLQPIAGYNYGARLYHRVREVFFMTVKWELLVTTLCFLVSMLIPRVAVGLFTNDPEMIDMASKGLRVMNICVAIVGFNIVAGNLFQCLGMVKKAIVLSLSRQLLCLLPFLYLLPMWFGIKGVWISFPVADLVSTVVAVIFVVRLMRKFDRLRDGEDSSILGSAIK</sequence>
<feature type="transmembrane region" description="Helical" evidence="10">
    <location>
        <begin position="396"/>
        <end position="418"/>
    </location>
</feature>
<dbReference type="PANTHER" id="PTHR43823:SF3">
    <property type="entry name" value="MULTIDRUG EXPORT PROTEIN MEPA"/>
    <property type="match status" value="1"/>
</dbReference>
<feature type="transmembrane region" description="Helical" evidence="10">
    <location>
        <begin position="241"/>
        <end position="266"/>
    </location>
</feature>
<feature type="transmembrane region" description="Helical" evidence="10">
    <location>
        <begin position="201"/>
        <end position="221"/>
    </location>
</feature>
<feature type="transmembrane region" description="Helical" evidence="10">
    <location>
        <begin position="278"/>
        <end position="301"/>
    </location>
</feature>
<evidence type="ECO:0000256" key="2">
    <source>
        <dbReference type="ARBA" id="ARBA00008417"/>
    </source>
</evidence>
<dbReference type="PANTHER" id="PTHR43823">
    <property type="entry name" value="SPORULATION PROTEIN YKVU"/>
    <property type="match status" value="1"/>
</dbReference>
<evidence type="ECO:0000313" key="12">
    <source>
        <dbReference type="Proteomes" id="UP000823769"/>
    </source>
</evidence>
<feature type="transmembrane region" description="Helical" evidence="10">
    <location>
        <begin position="368"/>
        <end position="389"/>
    </location>
</feature>
<evidence type="ECO:0000256" key="5">
    <source>
        <dbReference type="ARBA" id="ARBA00022475"/>
    </source>
</evidence>